<sequence length="84" mass="9751">MNSLNDQDIIRSHDARPFLEHSGSCFEVVERLFNRFPIDELCQVFVKQRQIDGRNAFKIKISFLIHGGCIAIDKVIVHGNRQRL</sequence>
<dbReference type="EMBL" id="VSSQ01072724">
    <property type="protein sequence ID" value="MPN24034.1"/>
    <property type="molecule type" value="Genomic_DNA"/>
</dbReference>
<protein>
    <submittedName>
        <fullName evidence="1">Uncharacterized protein</fullName>
    </submittedName>
</protein>
<comment type="caution">
    <text evidence="1">The sequence shown here is derived from an EMBL/GenBank/DDBJ whole genome shotgun (WGS) entry which is preliminary data.</text>
</comment>
<evidence type="ECO:0000313" key="1">
    <source>
        <dbReference type="EMBL" id="MPN24034.1"/>
    </source>
</evidence>
<dbReference type="AlphaFoldDB" id="A0A645GJE8"/>
<organism evidence="1">
    <name type="scientific">bioreactor metagenome</name>
    <dbReference type="NCBI Taxonomy" id="1076179"/>
    <lineage>
        <taxon>unclassified sequences</taxon>
        <taxon>metagenomes</taxon>
        <taxon>ecological metagenomes</taxon>
    </lineage>
</organism>
<name>A0A645GJE8_9ZZZZ</name>
<proteinExistence type="predicted"/>
<reference evidence="1" key="1">
    <citation type="submission" date="2019-08" db="EMBL/GenBank/DDBJ databases">
        <authorList>
            <person name="Kucharzyk K."/>
            <person name="Murdoch R.W."/>
            <person name="Higgins S."/>
            <person name="Loffler F."/>
        </authorList>
    </citation>
    <scope>NUCLEOTIDE SEQUENCE</scope>
</reference>
<gene>
    <name evidence="1" type="ORF">SDC9_171427</name>
</gene>
<accession>A0A645GJE8</accession>